<organism evidence="3 4">
    <name type="scientific">Scleroderma citrinum Foug A</name>
    <dbReference type="NCBI Taxonomy" id="1036808"/>
    <lineage>
        <taxon>Eukaryota</taxon>
        <taxon>Fungi</taxon>
        <taxon>Dikarya</taxon>
        <taxon>Basidiomycota</taxon>
        <taxon>Agaricomycotina</taxon>
        <taxon>Agaricomycetes</taxon>
        <taxon>Agaricomycetidae</taxon>
        <taxon>Boletales</taxon>
        <taxon>Sclerodermatineae</taxon>
        <taxon>Sclerodermataceae</taxon>
        <taxon>Scleroderma</taxon>
    </lineage>
</organism>
<feature type="compositionally biased region" description="Basic and acidic residues" evidence="1">
    <location>
        <begin position="26"/>
        <end position="36"/>
    </location>
</feature>
<dbReference type="OrthoDB" id="2673946at2759"/>
<evidence type="ECO:0000313" key="3">
    <source>
        <dbReference type="EMBL" id="KIM69905.1"/>
    </source>
</evidence>
<gene>
    <name evidence="3" type="ORF">SCLCIDRAFT_1207147</name>
</gene>
<dbReference type="EMBL" id="KN822005">
    <property type="protein sequence ID" value="KIM69905.1"/>
    <property type="molecule type" value="Genomic_DNA"/>
</dbReference>
<feature type="region of interest" description="Disordered" evidence="1">
    <location>
        <begin position="24"/>
        <end position="51"/>
    </location>
</feature>
<dbReference type="HOGENOM" id="CLU_2655890_0_0_1"/>
<feature type="chain" id="PRO_5002163833" evidence="2">
    <location>
        <begin position="27"/>
        <end position="76"/>
    </location>
</feature>
<protein>
    <submittedName>
        <fullName evidence="3">Uncharacterized protein</fullName>
    </submittedName>
</protein>
<evidence type="ECO:0000256" key="2">
    <source>
        <dbReference type="SAM" id="SignalP"/>
    </source>
</evidence>
<keyword evidence="2" id="KW-0732">Signal</keyword>
<dbReference type="InParanoid" id="A0A0C3EAY6"/>
<accession>A0A0C3EAY6</accession>
<dbReference type="AlphaFoldDB" id="A0A0C3EAY6"/>
<reference evidence="4" key="2">
    <citation type="submission" date="2015-01" db="EMBL/GenBank/DDBJ databases">
        <title>Evolutionary Origins and Diversification of the Mycorrhizal Mutualists.</title>
        <authorList>
            <consortium name="DOE Joint Genome Institute"/>
            <consortium name="Mycorrhizal Genomics Consortium"/>
            <person name="Kohler A."/>
            <person name="Kuo A."/>
            <person name="Nagy L.G."/>
            <person name="Floudas D."/>
            <person name="Copeland A."/>
            <person name="Barry K.W."/>
            <person name="Cichocki N."/>
            <person name="Veneault-Fourrey C."/>
            <person name="LaButti K."/>
            <person name="Lindquist E.A."/>
            <person name="Lipzen A."/>
            <person name="Lundell T."/>
            <person name="Morin E."/>
            <person name="Murat C."/>
            <person name="Riley R."/>
            <person name="Ohm R."/>
            <person name="Sun H."/>
            <person name="Tunlid A."/>
            <person name="Henrissat B."/>
            <person name="Grigoriev I.V."/>
            <person name="Hibbett D.S."/>
            <person name="Martin F."/>
        </authorList>
    </citation>
    <scope>NUCLEOTIDE SEQUENCE [LARGE SCALE GENOMIC DNA]</scope>
    <source>
        <strain evidence="4">Foug A</strain>
    </source>
</reference>
<sequence>MVTTISSSVLALQTSVYIILSSTTAGEDRDDKDAAQHGDAGASGAGASGARAPCVAGEFRVALDTLFDTLSETQAW</sequence>
<evidence type="ECO:0000313" key="4">
    <source>
        <dbReference type="Proteomes" id="UP000053989"/>
    </source>
</evidence>
<proteinExistence type="predicted"/>
<name>A0A0C3EAY6_9AGAM</name>
<reference evidence="3 4" key="1">
    <citation type="submission" date="2014-04" db="EMBL/GenBank/DDBJ databases">
        <authorList>
            <consortium name="DOE Joint Genome Institute"/>
            <person name="Kuo A."/>
            <person name="Kohler A."/>
            <person name="Nagy L.G."/>
            <person name="Floudas D."/>
            <person name="Copeland A."/>
            <person name="Barry K.W."/>
            <person name="Cichocki N."/>
            <person name="Veneault-Fourrey C."/>
            <person name="LaButti K."/>
            <person name="Lindquist E.A."/>
            <person name="Lipzen A."/>
            <person name="Lundell T."/>
            <person name="Morin E."/>
            <person name="Murat C."/>
            <person name="Sun H."/>
            <person name="Tunlid A."/>
            <person name="Henrissat B."/>
            <person name="Grigoriev I.V."/>
            <person name="Hibbett D.S."/>
            <person name="Martin F."/>
            <person name="Nordberg H.P."/>
            <person name="Cantor M.N."/>
            <person name="Hua S.X."/>
        </authorList>
    </citation>
    <scope>NUCLEOTIDE SEQUENCE [LARGE SCALE GENOMIC DNA]</scope>
    <source>
        <strain evidence="3 4">Foug A</strain>
    </source>
</reference>
<evidence type="ECO:0000256" key="1">
    <source>
        <dbReference type="SAM" id="MobiDB-lite"/>
    </source>
</evidence>
<feature type="signal peptide" evidence="2">
    <location>
        <begin position="1"/>
        <end position="26"/>
    </location>
</feature>
<dbReference type="Proteomes" id="UP000053989">
    <property type="component" value="Unassembled WGS sequence"/>
</dbReference>
<keyword evidence="4" id="KW-1185">Reference proteome</keyword>